<reference evidence="7" key="1">
    <citation type="submission" date="2021-07" db="EMBL/GenBank/DDBJ databases">
        <authorList>
            <person name="Durling M."/>
        </authorList>
    </citation>
    <scope>NUCLEOTIDE SEQUENCE</scope>
</reference>
<evidence type="ECO:0000256" key="5">
    <source>
        <dbReference type="SAM" id="SignalP"/>
    </source>
</evidence>
<protein>
    <recommendedName>
        <fullName evidence="4">Amine oxidase</fullName>
        <ecNumber evidence="4">1.4.3.-</ecNumber>
    </recommendedName>
</protein>
<dbReference type="InterPro" id="IPR050281">
    <property type="entry name" value="Flavin_monoamine_oxidase"/>
</dbReference>
<keyword evidence="5" id="KW-0732">Signal</keyword>
<dbReference type="InterPro" id="IPR036188">
    <property type="entry name" value="FAD/NAD-bd_sf"/>
</dbReference>
<dbReference type="Pfam" id="PF01593">
    <property type="entry name" value="Amino_oxidase"/>
    <property type="match status" value="1"/>
</dbReference>
<dbReference type="EC" id="1.4.3.-" evidence="4"/>
<dbReference type="SUPFAM" id="SSF51905">
    <property type="entry name" value="FAD/NAD(P)-binding domain"/>
    <property type="match status" value="1"/>
</dbReference>
<proteinExistence type="inferred from homology"/>
<sequence>MFLRWYSSKFLLFSIPLLFNPSNATPVAPVQNGTCRTTKVAVLGAGMAGIAAAQALHNASISDFLIIDVNDYIGGRVKHTTFGKNPATGEPFVVELGANWIQGLGSPGGPENPIWTLVKKWGVRSEYSNFSRIETFDENGAADYMDQMDVYDKSYVTAEQDAGRILIQNRQDRTMRTGLSIADWKPKKDMKAQAIEWWKFDWEFAYAPELSSQTFTTVAYNSTFYQFSDENSFVIDQRGYNYFIESEAYTFLQPNDPRLLLSKNVTSITYSPRSVTVSLSDGSCVTAEYAICTFSLGVLQNDVVAFDPPLPAWKQEGIEGMEMGTYTKIFLQFPPAADGSFFWEHGPLAGTEYFLYADPTERGWYPVWQSLTPPGFIPGSGIFFVTVVYAQSYIVEAQDDETTKREVMDVLRRMFGEGIPEPLDFMYPRWSLEPWVYGSFSNWPPGLSLETHQNFRANLGRLWFAGEATSVGYFGWVHGAYTEGQMAANTIAGCLTGNSTICRNRASYETIRGCTTGDRMMTPVNGFTVDTMQTWGYGD</sequence>
<dbReference type="Gene3D" id="3.90.660.10">
    <property type="match status" value="1"/>
</dbReference>
<evidence type="ECO:0000256" key="2">
    <source>
        <dbReference type="ARBA" id="ARBA00023002"/>
    </source>
</evidence>
<dbReference type="AlphaFoldDB" id="A0A9N9M2K4"/>
<dbReference type="GO" id="GO:0016491">
    <property type="term" value="F:oxidoreductase activity"/>
    <property type="evidence" value="ECO:0007669"/>
    <property type="project" value="UniProtKB-KW"/>
</dbReference>
<dbReference type="SUPFAM" id="SSF54373">
    <property type="entry name" value="FAD-linked reductases, C-terminal domain"/>
    <property type="match status" value="1"/>
</dbReference>
<dbReference type="PRINTS" id="PR00757">
    <property type="entry name" value="AMINEOXDASEF"/>
</dbReference>
<comment type="cofactor">
    <cofactor evidence="1 4">
        <name>FAD</name>
        <dbReference type="ChEBI" id="CHEBI:57692"/>
    </cofactor>
</comment>
<dbReference type="PANTHER" id="PTHR10742:SF313">
    <property type="entry name" value="AMINE OXIDASE"/>
    <property type="match status" value="1"/>
</dbReference>
<keyword evidence="4" id="KW-0274">FAD</keyword>
<dbReference type="GO" id="GO:0006598">
    <property type="term" value="P:polyamine catabolic process"/>
    <property type="evidence" value="ECO:0007669"/>
    <property type="project" value="TreeGrafter"/>
</dbReference>
<feature type="chain" id="PRO_5040225601" description="Amine oxidase" evidence="5">
    <location>
        <begin position="25"/>
        <end position="539"/>
    </location>
</feature>
<comment type="similarity">
    <text evidence="4">Belongs to the flavin monoamine oxidase family.</text>
</comment>
<keyword evidence="4" id="KW-0285">Flavoprotein</keyword>
<keyword evidence="8" id="KW-1185">Reference proteome</keyword>
<feature type="domain" description="Amine oxidase" evidence="6">
    <location>
        <begin position="47"/>
        <end position="491"/>
    </location>
</feature>
<evidence type="ECO:0000313" key="7">
    <source>
        <dbReference type="EMBL" id="CAG8983051.1"/>
    </source>
</evidence>
<organism evidence="7 8">
    <name type="scientific">Hymenoscyphus albidus</name>
    <dbReference type="NCBI Taxonomy" id="595503"/>
    <lineage>
        <taxon>Eukaryota</taxon>
        <taxon>Fungi</taxon>
        <taxon>Dikarya</taxon>
        <taxon>Ascomycota</taxon>
        <taxon>Pezizomycotina</taxon>
        <taxon>Leotiomycetes</taxon>
        <taxon>Helotiales</taxon>
        <taxon>Helotiaceae</taxon>
        <taxon>Hymenoscyphus</taxon>
    </lineage>
</organism>
<dbReference type="InterPro" id="IPR002937">
    <property type="entry name" value="Amino_oxidase"/>
</dbReference>
<feature type="binding site" evidence="3">
    <location>
        <position position="384"/>
    </location>
    <ligand>
        <name>substrate</name>
    </ligand>
</feature>
<dbReference type="InterPro" id="IPR001613">
    <property type="entry name" value="Flavin_amine_oxidase"/>
</dbReference>
<evidence type="ECO:0000256" key="1">
    <source>
        <dbReference type="ARBA" id="ARBA00001974"/>
    </source>
</evidence>
<dbReference type="PANTHER" id="PTHR10742">
    <property type="entry name" value="FLAVIN MONOAMINE OXIDASE"/>
    <property type="match status" value="1"/>
</dbReference>
<feature type="binding site" evidence="3">
    <location>
        <position position="265"/>
    </location>
    <ligand>
        <name>FAD</name>
        <dbReference type="ChEBI" id="CHEBI:57692"/>
    </ligand>
</feature>
<feature type="signal peptide" evidence="5">
    <location>
        <begin position="1"/>
        <end position="24"/>
    </location>
</feature>
<gene>
    <name evidence="7" type="ORF">HYALB_00006079</name>
</gene>
<dbReference type="OrthoDB" id="7777654at2759"/>
<dbReference type="Gene3D" id="3.50.50.60">
    <property type="entry name" value="FAD/NAD(P)-binding domain"/>
    <property type="match status" value="1"/>
</dbReference>
<evidence type="ECO:0000256" key="3">
    <source>
        <dbReference type="PIRSR" id="PIRSR601613-1"/>
    </source>
</evidence>
<keyword evidence="2 4" id="KW-0560">Oxidoreductase</keyword>
<accession>A0A9N9M2K4</accession>
<dbReference type="Proteomes" id="UP000701801">
    <property type="component" value="Unassembled WGS sequence"/>
</dbReference>
<evidence type="ECO:0000256" key="4">
    <source>
        <dbReference type="RuleBase" id="RU362067"/>
    </source>
</evidence>
<dbReference type="EMBL" id="CAJVRM010000709">
    <property type="protein sequence ID" value="CAG8983051.1"/>
    <property type="molecule type" value="Genomic_DNA"/>
</dbReference>
<name>A0A9N9M2K4_9HELO</name>
<evidence type="ECO:0000313" key="8">
    <source>
        <dbReference type="Proteomes" id="UP000701801"/>
    </source>
</evidence>
<evidence type="ECO:0000259" key="6">
    <source>
        <dbReference type="Pfam" id="PF01593"/>
    </source>
</evidence>
<comment type="caution">
    <text evidence="7">The sequence shown here is derived from an EMBL/GenBank/DDBJ whole genome shotgun (WGS) entry which is preliminary data.</text>
</comment>